<accession>A0ABS0LP42</accession>
<keyword evidence="2" id="KW-1185">Reference proteome</keyword>
<organism evidence="1 2">
    <name type="scientific">Ruoffia tabacinasalis</name>
    <dbReference type="NCBI Taxonomy" id="87458"/>
    <lineage>
        <taxon>Bacteria</taxon>
        <taxon>Bacillati</taxon>
        <taxon>Bacillota</taxon>
        <taxon>Bacilli</taxon>
        <taxon>Lactobacillales</taxon>
        <taxon>Aerococcaceae</taxon>
        <taxon>Ruoffia</taxon>
    </lineage>
</organism>
<evidence type="ECO:0000313" key="2">
    <source>
        <dbReference type="Proteomes" id="UP000823401"/>
    </source>
</evidence>
<protein>
    <submittedName>
        <fullName evidence="1">Uncharacterized protein</fullName>
    </submittedName>
</protein>
<comment type="caution">
    <text evidence="1">The sequence shown here is derived from an EMBL/GenBank/DDBJ whole genome shotgun (WGS) entry which is preliminary data.</text>
</comment>
<dbReference type="EMBL" id="JACCEL010000037">
    <property type="protein sequence ID" value="MBG9979241.1"/>
    <property type="molecule type" value="Genomic_DNA"/>
</dbReference>
<evidence type="ECO:0000313" key="1">
    <source>
        <dbReference type="EMBL" id="MBG9979241.1"/>
    </source>
</evidence>
<proteinExistence type="predicted"/>
<dbReference type="Proteomes" id="UP000823401">
    <property type="component" value="Unassembled WGS sequence"/>
</dbReference>
<gene>
    <name evidence="1" type="ORF">HYQ42_10680</name>
</gene>
<name>A0ABS0LP42_9LACT</name>
<sequence length="19" mass="2240">MYYGETFEGIEELEACIRS</sequence>
<reference evidence="1 2" key="1">
    <citation type="submission" date="2020-07" db="EMBL/GenBank/DDBJ databases">
        <title>Facklamia lactis sp. nov., isolated from raw milk.</title>
        <authorList>
            <person name="Doll E.V."/>
            <person name="Huptas C."/>
            <person name="Staib L."/>
            <person name="Wenning M."/>
            <person name="Scherer S."/>
        </authorList>
    </citation>
    <scope>NUCLEOTIDE SEQUENCE [LARGE SCALE GENOMIC DNA]</scope>
    <source>
        <strain evidence="1 2">DSM 104272</strain>
    </source>
</reference>